<evidence type="ECO:0000256" key="5">
    <source>
        <dbReference type="ARBA" id="ARBA00023136"/>
    </source>
</evidence>
<dbReference type="Proteomes" id="UP000060132">
    <property type="component" value="Chromosome"/>
</dbReference>
<evidence type="ECO:0000256" key="3">
    <source>
        <dbReference type="ARBA" id="ARBA00022692"/>
    </source>
</evidence>
<dbReference type="AlphaFoldDB" id="A0AAC9EN11"/>
<proteinExistence type="predicted"/>
<evidence type="ECO:0000313" key="8">
    <source>
        <dbReference type="Proteomes" id="UP000060132"/>
    </source>
</evidence>
<keyword evidence="4 6" id="KW-1133">Transmembrane helix</keyword>
<evidence type="ECO:0000313" key="7">
    <source>
        <dbReference type="EMBL" id="AKO31649.1"/>
    </source>
</evidence>
<dbReference type="InterPro" id="IPR005598">
    <property type="entry name" value="ATP_synth_I"/>
</dbReference>
<protein>
    <submittedName>
        <fullName evidence="7">ATP synthase F0F1 subunit I</fullName>
    </submittedName>
</protein>
<feature type="transmembrane region" description="Helical" evidence="6">
    <location>
        <begin position="12"/>
        <end position="33"/>
    </location>
</feature>
<accession>A0AAC9EN11</accession>
<reference evidence="7 8" key="1">
    <citation type="journal article" date="2015" name="PLoS Negl. Trop. Dis.">
        <title>Haemophilus ducreyi Cutaneous Ulcer Strains Are Nearly Identical to Class I Genital Ulcer Strains.</title>
        <authorList>
            <person name="Gangaiah D."/>
            <person name="Webb K.M."/>
            <person name="Humphreys T.L."/>
            <person name="Fortney K.R."/>
            <person name="Toh E."/>
            <person name="Tai A."/>
            <person name="Katz S.S."/>
            <person name="Pillay A."/>
            <person name="Chen C.Y."/>
            <person name="Roberts S.A."/>
            <person name="Munson R.S.Jr."/>
            <person name="Spinola S.M."/>
        </authorList>
    </citation>
    <scope>NUCLEOTIDE SEQUENCE [LARGE SCALE GENOMIC DNA]</scope>
    <source>
        <strain evidence="8">CLU2</strain>
    </source>
</reference>
<feature type="transmembrane region" description="Helical" evidence="6">
    <location>
        <begin position="39"/>
        <end position="60"/>
    </location>
</feature>
<evidence type="ECO:0000256" key="1">
    <source>
        <dbReference type="ARBA" id="ARBA00004651"/>
    </source>
</evidence>
<dbReference type="OMA" id="FIYGWQR"/>
<sequence length="127" mass="14479">MSAVINKAKQHYLMALKLESGILFAIFCMLLILEGSLSFSWLGGCLASFLPYCLFVYWIFFKKSAKNQSKMAAFYRGEGLKWLATILLVVAAFKLIPELHRVLFFVGYFVALLLNNVIPFVLQKRTN</sequence>
<keyword evidence="5 6" id="KW-0472">Membrane</keyword>
<dbReference type="RefSeq" id="WP_010944081.1">
    <property type="nucleotide sequence ID" value="NZ_CP011218.1"/>
</dbReference>
<keyword evidence="2" id="KW-1003">Cell membrane</keyword>
<evidence type="ECO:0000256" key="4">
    <source>
        <dbReference type="ARBA" id="ARBA00022989"/>
    </source>
</evidence>
<dbReference type="Pfam" id="PF03899">
    <property type="entry name" value="ATP-synt_I"/>
    <property type="match status" value="1"/>
</dbReference>
<keyword evidence="3 6" id="KW-0812">Transmembrane</keyword>
<evidence type="ECO:0000256" key="6">
    <source>
        <dbReference type="SAM" id="Phobius"/>
    </source>
</evidence>
<organism evidence="7 8">
    <name type="scientific">Haemophilus ducreyi</name>
    <dbReference type="NCBI Taxonomy" id="730"/>
    <lineage>
        <taxon>Bacteria</taxon>
        <taxon>Pseudomonadati</taxon>
        <taxon>Pseudomonadota</taxon>
        <taxon>Gammaproteobacteria</taxon>
        <taxon>Pasteurellales</taxon>
        <taxon>Pasteurellaceae</taxon>
        <taxon>Haemophilus</taxon>
    </lineage>
</organism>
<feature type="transmembrane region" description="Helical" evidence="6">
    <location>
        <begin position="80"/>
        <end position="96"/>
    </location>
</feature>
<feature type="transmembrane region" description="Helical" evidence="6">
    <location>
        <begin position="102"/>
        <end position="122"/>
    </location>
</feature>
<evidence type="ECO:0000256" key="2">
    <source>
        <dbReference type="ARBA" id="ARBA00022475"/>
    </source>
</evidence>
<comment type="subcellular location">
    <subcellularLocation>
        <location evidence="1">Cell membrane</location>
        <topology evidence="1">Multi-pass membrane protein</topology>
    </subcellularLocation>
</comment>
<dbReference type="EMBL" id="CP011219">
    <property type="protein sequence ID" value="AKO31649.1"/>
    <property type="molecule type" value="Genomic_DNA"/>
</dbReference>
<dbReference type="NCBIfam" id="NF004763">
    <property type="entry name" value="PRK06099.1"/>
    <property type="match status" value="1"/>
</dbReference>
<gene>
    <name evidence="7" type="ORF">RZ57_00015</name>
</gene>
<dbReference type="GO" id="GO:0005886">
    <property type="term" value="C:plasma membrane"/>
    <property type="evidence" value="ECO:0007669"/>
    <property type="project" value="UniProtKB-SubCell"/>
</dbReference>
<name>A0AAC9EN11_HAEDC</name>